<organism evidence="1 2">
    <name type="scientific">Rhizobium alvei</name>
    <dbReference type="NCBI Taxonomy" id="1132659"/>
    <lineage>
        <taxon>Bacteria</taxon>
        <taxon>Pseudomonadati</taxon>
        <taxon>Pseudomonadota</taxon>
        <taxon>Alphaproteobacteria</taxon>
        <taxon>Hyphomicrobiales</taxon>
        <taxon>Rhizobiaceae</taxon>
        <taxon>Rhizobium/Agrobacterium group</taxon>
        <taxon>Rhizobium</taxon>
    </lineage>
</organism>
<dbReference type="Proteomes" id="UP001174932">
    <property type="component" value="Unassembled WGS sequence"/>
</dbReference>
<accession>A0ABT8YKM5</accession>
<evidence type="ECO:0000313" key="1">
    <source>
        <dbReference type="EMBL" id="MDO6963805.1"/>
    </source>
</evidence>
<comment type="caution">
    <text evidence="1">The sequence shown here is derived from an EMBL/GenBank/DDBJ whole genome shotgun (WGS) entry which is preliminary data.</text>
</comment>
<evidence type="ECO:0000313" key="2">
    <source>
        <dbReference type="Proteomes" id="UP001174932"/>
    </source>
</evidence>
<name>A0ABT8YKM5_9HYPH</name>
<gene>
    <name evidence="1" type="ORF">Q4481_07535</name>
</gene>
<dbReference type="RefSeq" id="WP_304375716.1">
    <property type="nucleotide sequence ID" value="NZ_JAUOZU010000006.1"/>
</dbReference>
<dbReference type="EMBL" id="JAUOZU010000006">
    <property type="protein sequence ID" value="MDO6963805.1"/>
    <property type="molecule type" value="Genomic_DNA"/>
</dbReference>
<reference evidence="1" key="1">
    <citation type="journal article" date="2015" name="Int. J. Syst. Evol. Microbiol.">
        <title>Rhizobium alvei sp. nov., isolated from a freshwater river.</title>
        <authorList>
            <person name="Sheu S.Y."/>
            <person name="Huang H.W."/>
            <person name="Young C.C."/>
            <person name="Chen W.M."/>
        </authorList>
    </citation>
    <scope>NUCLEOTIDE SEQUENCE</scope>
    <source>
        <strain evidence="1">TNR-22</strain>
    </source>
</reference>
<proteinExistence type="predicted"/>
<keyword evidence="2" id="KW-1185">Reference proteome</keyword>
<reference evidence="1" key="2">
    <citation type="submission" date="2023-07" db="EMBL/GenBank/DDBJ databases">
        <authorList>
            <person name="Shen H."/>
        </authorList>
    </citation>
    <scope>NUCLEOTIDE SEQUENCE</scope>
    <source>
        <strain evidence="1">TNR-22</strain>
    </source>
</reference>
<sequence>MAESCGNMRAWADLVEAERIALQIAYQPELDRQSPTCSMDIKIERFAGWLRERGILFVPGDLGR</sequence>
<protein>
    <submittedName>
        <fullName evidence="1">Uncharacterized protein</fullName>
    </submittedName>
</protein>